<evidence type="ECO:0000313" key="2">
    <source>
        <dbReference type="EMBL" id="KAL2340331.1"/>
    </source>
</evidence>
<reference evidence="2 3" key="1">
    <citation type="submission" date="2024-08" db="EMBL/GenBank/DDBJ databases">
        <title>Insights into the chromosomal genome structure of Flemingia macrophylla.</title>
        <authorList>
            <person name="Ding Y."/>
            <person name="Zhao Y."/>
            <person name="Bi W."/>
            <person name="Wu M."/>
            <person name="Zhao G."/>
            <person name="Gong Y."/>
            <person name="Li W."/>
            <person name="Zhang P."/>
        </authorList>
    </citation>
    <scope>NUCLEOTIDE SEQUENCE [LARGE SCALE GENOMIC DNA]</scope>
    <source>
        <strain evidence="2">DYQJB</strain>
        <tissue evidence="2">Leaf</tissue>
    </source>
</reference>
<keyword evidence="3" id="KW-1185">Reference proteome</keyword>
<proteinExistence type="predicted"/>
<dbReference type="EMBL" id="JBGMDY010000003">
    <property type="protein sequence ID" value="KAL2340331.1"/>
    <property type="molecule type" value="Genomic_DNA"/>
</dbReference>
<feature type="domain" description="NAA35-like TPR repeats" evidence="1">
    <location>
        <begin position="38"/>
        <end position="83"/>
    </location>
</feature>
<dbReference type="AlphaFoldDB" id="A0ABD1MWX1"/>
<dbReference type="Proteomes" id="UP001603857">
    <property type="component" value="Unassembled WGS sequence"/>
</dbReference>
<dbReference type="InterPro" id="IPR057982">
    <property type="entry name" value="TPR_NAA35"/>
</dbReference>
<sequence>MKTVSGHIQKLRFELAVRNALGSQGWDVLVLGAAFGKLVQLLLVQDGKLYGWEPMFSMLTRVAGLPEVTQNHDIQKNDFMVQLG</sequence>
<organism evidence="2 3">
    <name type="scientific">Flemingia macrophylla</name>
    <dbReference type="NCBI Taxonomy" id="520843"/>
    <lineage>
        <taxon>Eukaryota</taxon>
        <taxon>Viridiplantae</taxon>
        <taxon>Streptophyta</taxon>
        <taxon>Embryophyta</taxon>
        <taxon>Tracheophyta</taxon>
        <taxon>Spermatophyta</taxon>
        <taxon>Magnoliopsida</taxon>
        <taxon>eudicotyledons</taxon>
        <taxon>Gunneridae</taxon>
        <taxon>Pentapetalae</taxon>
        <taxon>rosids</taxon>
        <taxon>fabids</taxon>
        <taxon>Fabales</taxon>
        <taxon>Fabaceae</taxon>
        <taxon>Papilionoideae</taxon>
        <taxon>50 kb inversion clade</taxon>
        <taxon>NPAAA clade</taxon>
        <taxon>indigoferoid/millettioid clade</taxon>
        <taxon>Phaseoleae</taxon>
        <taxon>Flemingia</taxon>
    </lineage>
</organism>
<accession>A0ABD1MWX1</accession>
<name>A0ABD1MWX1_9FABA</name>
<comment type="caution">
    <text evidence="2">The sequence shown here is derived from an EMBL/GenBank/DDBJ whole genome shotgun (WGS) entry which is preliminary data.</text>
</comment>
<evidence type="ECO:0000313" key="3">
    <source>
        <dbReference type="Proteomes" id="UP001603857"/>
    </source>
</evidence>
<gene>
    <name evidence="2" type="ORF">Fmac_008271</name>
</gene>
<evidence type="ECO:0000259" key="1">
    <source>
        <dbReference type="Pfam" id="PF25789"/>
    </source>
</evidence>
<protein>
    <recommendedName>
        <fullName evidence="1">NAA35-like TPR repeats domain-containing protein</fullName>
    </recommendedName>
</protein>
<dbReference type="Pfam" id="PF25789">
    <property type="entry name" value="TPR_NAA35"/>
    <property type="match status" value="1"/>
</dbReference>